<feature type="domain" description="Ketoreductase" evidence="3">
    <location>
        <begin position="17"/>
        <end position="204"/>
    </location>
</feature>
<dbReference type="PROSITE" id="PS00061">
    <property type="entry name" value="ADH_SHORT"/>
    <property type="match status" value="1"/>
</dbReference>
<name>A0A843UTA4_COLES</name>
<evidence type="ECO:0000313" key="5">
    <source>
        <dbReference type="Proteomes" id="UP000652761"/>
    </source>
</evidence>
<proteinExistence type="inferred from homology"/>
<dbReference type="Proteomes" id="UP000652761">
    <property type="component" value="Unassembled WGS sequence"/>
</dbReference>
<dbReference type="Pfam" id="PF13561">
    <property type="entry name" value="adh_short_C2"/>
    <property type="match status" value="1"/>
</dbReference>
<dbReference type="InterPro" id="IPR057326">
    <property type="entry name" value="KR_dom"/>
</dbReference>
<dbReference type="InterPro" id="IPR002347">
    <property type="entry name" value="SDR_fam"/>
</dbReference>
<dbReference type="InterPro" id="IPR020904">
    <property type="entry name" value="Sc_DH/Rdtase_CS"/>
</dbReference>
<dbReference type="GO" id="GO:0016614">
    <property type="term" value="F:oxidoreductase activity, acting on CH-OH group of donors"/>
    <property type="evidence" value="ECO:0007669"/>
    <property type="project" value="UniProtKB-ARBA"/>
</dbReference>
<dbReference type="OrthoDB" id="1669814at2759"/>
<evidence type="ECO:0000256" key="1">
    <source>
        <dbReference type="ARBA" id="ARBA00006484"/>
    </source>
</evidence>
<keyword evidence="2" id="KW-0560">Oxidoreductase</keyword>
<evidence type="ECO:0000313" key="4">
    <source>
        <dbReference type="EMBL" id="MQL85686.1"/>
    </source>
</evidence>
<sequence length="367" mass="38065">MANADAAAQPQLPLQGRVAIVTGASRGIGRAIAAHLASLGASLVINYASSSAQADRLIAELTDSSPSTPRAVAVRADVSDPADVKALFDRAEEAFGGAPAHILVACAGVIDPSFPHLASTTVDSFDEMYRVNTRGAFLCLREAANRLARSGGGRILAVSSSMIGQLKPGFAAYTGSKAAVEGMVRILAKELAGTGITANCVAPGPTATDMFNSGTSEEESSARVVAECPMGRMGQPGDIAAVVGFLATDAGEWINGQVVRVNGGICIIMTSLNPFKVFVKEGIVSARCRASPNDVDQHIMKPIINLLRGKESIALGPQLVELSEASDVVERECLEPGLGALHHGGVKDPTLDGIEGILQHHERLEIV</sequence>
<gene>
    <name evidence="4" type="ORF">Taro_018214</name>
</gene>
<dbReference type="PRINTS" id="PR00081">
    <property type="entry name" value="GDHRDH"/>
</dbReference>
<comment type="similarity">
    <text evidence="1">Belongs to the short-chain dehydrogenases/reductases (SDR) family.</text>
</comment>
<comment type="caution">
    <text evidence="4">The sequence shown here is derived from an EMBL/GenBank/DDBJ whole genome shotgun (WGS) entry which is preliminary data.</text>
</comment>
<dbReference type="FunFam" id="3.40.50.720:FF:000084">
    <property type="entry name" value="Short-chain dehydrogenase reductase"/>
    <property type="match status" value="1"/>
</dbReference>
<dbReference type="InterPro" id="IPR036291">
    <property type="entry name" value="NAD(P)-bd_dom_sf"/>
</dbReference>
<dbReference type="SUPFAM" id="SSF51735">
    <property type="entry name" value="NAD(P)-binding Rossmann-fold domains"/>
    <property type="match status" value="1"/>
</dbReference>
<dbReference type="Gene3D" id="3.40.50.720">
    <property type="entry name" value="NAD(P)-binding Rossmann-like Domain"/>
    <property type="match status" value="1"/>
</dbReference>
<dbReference type="SMART" id="SM00822">
    <property type="entry name" value="PKS_KR"/>
    <property type="match status" value="1"/>
</dbReference>
<dbReference type="PANTHER" id="PTHR48107:SF7">
    <property type="entry name" value="RE15974P"/>
    <property type="match status" value="1"/>
</dbReference>
<accession>A0A843UTA4</accession>
<evidence type="ECO:0000256" key="2">
    <source>
        <dbReference type="ARBA" id="ARBA00023002"/>
    </source>
</evidence>
<organism evidence="4 5">
    <name type="scientific">Colocasia esculenta</name>
    <name type="common">Wild taro</name>
    <name type="synonym">Arum esculentum</name>
    <dbReference type="NCBI Taxonomy" id="4460"/>
    <lineage>
        <taxon>Eukaryota</taxon>
        <taxon>Viridiplantae</taxon>
        <taxon>Streptophyta</taxon>
        <taxon>Embryophyta</taxon>
        <taxon>Tracheophyta</taxon>
        <taxon>Spermatophyta</taxon>
        <taxon>Magnoliopsida</taxon>
        <taxon>Liliopsida</taxon>
        <taxon>Araceae</taxon>
        <taxon>Aroideae</taxon>
        <taxon>Colocasieae</taxon>
        <taxon>Colocasia</taxon>
    </lineage>
</organism>
<dbReference type="PANTHER" id="PTHR48107">
    <property type="entry name" value="NADPH-DEPENDENT ALDEHYDE REDUCTASE-LIKE PROTEIN, CHLOROPLASTIC-RELATED"/>
    <property type="match status" value="1"/>
</dbReference>
<reference evidence="4" key="1">
    <citation type="submission" date="2017-07" db="EMBL/GenBank/DDBJ databases">
        <title>Taro Niue Genome Assembly and Annotation.</title>
        <authorList>
            <person name="Atibalentja N."/>
            <person name="Keating K."/>
            <person name="Fields C.J."/>
        </authorList>
    </citation>
    <scope>NUCLEOTIDE SEQUENCE</scope>
    <source>
        <strain evidence="4">Niue_2</strain>
        <tissue evidence="4">Leaf</tissue>
    </source>
</reference>
<evidence type="ECO:0000259" key="3">
    <source>
        <dbReference type="SMART" id="SM00822"/>
    </source>
</evidence>
<protein>
    <recommendedName>
        <fullName evidence="3">Ketoreductase domain-containing protein</fullName>
    </recommendedName>
</protein>
<dbReference type="AlphaFoldDB" id="A0A843UTA4"/>
<dbReference type="EMBL" id="NMUH01000842">
    <property type="protein sequence ID" value="MQL85686.1"/>
    <property type="molecule type" value="Genomic_DNA"/>
</dbReference>
<keyword evidence="5" id="KW-1185">Reference proteome</keyword>